<feature type="region of interest" description="Disordered" evidence="7">
    <location>
        <begin position="1"/>
        <end position="33"/>
    </location>
</feature>
<dbReference type="InterPro" id="IPR043148">
    <property type="entry name" value="TagF_C"/>
</dbReference>
<dbReference type="GO" id="GO:0047355">
    <property type="term" value="F:CDP-glycerol glycerophosphotransferase activity"/>
    <property type="evidence" value="ECO:0007669"/>
    <property type="project" value="InterPro"/>
</dbReference>
<dbReference type="GO" id="GO:0005886">
    <property type="term" value="C:plasma membrane"/>
    <property type="evidence" value="ECO:0007669"/>
    <property type="project" value="UniProtKB-SubCell"/>
</dbReference>
<keyword evidence="6" id="KW-0472">Membrane</keyword>
<gene>
    <name evidence="9" type="ORF">ACTIVE_2401</name>
</gene>
<keyword evidence="3" id="KW-1003">Cell membrane</keyword>
<evidence type="ECO:0000256" key="1">
    <source>
        <dbReference type="ARBA" id="ARBA00004202"/>
    </source>
</evidence>
<proteinExistence type="inferred from homology"/>
<dbReference type="Gene3D" id="3.40.50.12580">
    <property type="match status" value="1"/>
</dbReference>
<dbReference type="Gene3D" id="3.40.50.11820">
    <property type="match status" value="1"/>
</dbReference>
<keyword evidence="5" id="KW-0777">Teichoic acid biosynthesis</keyword>
<dbReference type="SUPFAM" id="SSF53756">
    <property type="entry name" value="UDP-Glycosyltransferase/glycogen phosphorylase"/>
    <property type="match status" value="1"/>
</dbReference>
<dbReference type="Pfam" id="PF00535">
    <property type="entry name" value="Glycos_transf_2"/>
    <property type="match status" value="1"/>
</dbReference>
<dbReference type="CDD" id="cd00761">
    <property type="entry name" value="Glyco_tranf_GTA_type"/>
    <property type="match status" value="1"/>
</dbReference>
<keyword evidence="4 9" id="KW-0808">Transferase</keyword>
<evidence type="ECO:0000313" key="9">
    <source>
        <dbReference type="EMBL" id="QKG20763.1"/>
    </source>
</evidence>
<organism evidence="9 10">
    <name type="scientific">Actinomadura verrucosospora</name>
    <dbReference type="NCBI Taxonomy" id="46165"/>
    <lineage>
        <taxon>Bacteria</taxon>
        <taxon>Bacillati</taxon>
        <taxon>Actinomycetota</taxon>
        <taxon>Actinomycetes</taxon>
        <taxon>Streptosporangiales</taxon>
        <taxon>Thermomonosporaceae</taxon>
        <taxon>Actinomadura</taxon>
    </lineage>
</organism>
<protein>
    <submittedName>
        <fullName evidence="9">CDP-glycerol:poly(Glycerophosphate) glycerophosphotransferase</fullName>
    </submittedName>
</protein>
<dbReference type="InterPro" id="IPR001173">
    <property type="entry name" value="Glyco_trans_2-like"/>
</dbReference>
<dbReference type="InterPro" id="IPR007554">
    <property type="entry name" value="Glycerophosphate_synth"/>
</dbReference>
<evidence type="ECO:0000256" key="7">
    <source>
        <dbReference type="SAM" id="MobiDB-lite"/>
    </source>
</evidence>
<dbReference type="Gene3D" id="3.90.550.10">
    <property type="entry name" value="Spore Coat Polysaccharide Biosynthesis Protein SpsA, Chain A"/>
    <property type="match status" value="1"/>
</dbReference>
<dbReference type="GO" id="GO:0019350">
    <property type="term" value="P:teichoic acid biosynthetic process"/>
    <property type="evidence" value="ECO:0007669"/>
    <property type="project" value="UniProtKB-KW"/>
</dbReference>
<evidence type="ECO:0000256" key="5">
    <source>
        <dbReference type="ARBA" id="ARBA00022944"/>
    </source>
</evidence>
<dbReference type="InterPro" id="IPR043149">
    <property type="entry name" value="TagF_N"/>
</dbReference>
<evidence type="ECO:0000256" key="4">
    <source>
        <dbReference type="ARBA" id="ARBA00022679"/>
    </source>
</evidence>
<sequence length="758" mass="85715">MPPTDLDRPQGRRHLRLHQGPAMPPSEQPARPDHPLLSVIVPVYEVEGYVRRCLESILDPAAAGIEVIAVDDRSPDHCGAILDEMAAADPRLRVRHLDRNVGLGRARNLGLDLAAGDYVWFFDSDDYAEEGAVRAVLDRLAATRPDVLVVDHERELWDGERVPNAGGRHFRDPPAPETFRCAERPDVLRIMMAAWNKVIRREYLLELGPRFSPGYYEDLNVTFPLLMAAERLSLLDRVCYVYRQRRSGGITRSASRRHFDAFDQYERIFAFMDAHPGTEPFRGLMFDRVIGHALMILEKDDRIYPSDRAEFFGRLTEFSRRRRPAGHAVPGGRLKAVKYRLLERGAYAPYRAAVTLVDARRRAKALPRTAVRFARHGRRMARRLLGRLYYRVQLRMPIDENLVVYAAYWYRGVACNPAAIYEKAAELAPHLHGVWVVKPGAAGSVPDGVDHVAPGTLRYLRAMARAKYFVNNVTFPNAIVKRPGQVHVMTQHGTPLKKMGLDQMAFPVGAKGLDFKAQIARADRWDFLLSSNPLSSEAWRRGFPCDYEMLEIGYPRNDRLADATSAERTRLRAGLGIPAGKKAVLYAPTHREYRDGYRPMFDVERFARELGDEYVLLLRPHYYYPAGDGQDGERVRDVSGHPSVEDLCIASDALLTDYSSIMFDYAVLEDRPIVVLANDWETYRLTRGVNFDITAAPPGVVARTENELVEAFRTGAPWDDTAVKARAAFRARFCPWDDGHAAERAVRRIFLGEDPGGG</sequence>
<comment type="subcellular location">
    <subcellularLocation>
        <location evidence="1">Cell membrane</location>
        <topology evidence="1">Peripheral membrane protein</topology>
    </subcellularLocation>
</comment>
<dbReference type="EMBL" id="CP053892">
    <property type="protein sequence ID" value="QKG20763.1"/>
    <property type="molecule type" value="Genomic_DNA"/>
</dbReference>
<evidence type="ECO:0000256" key="3">
    <source>
        <dbReference type="ARBA" id="ARBA00022475"/>
    </source>
</evidence>
<evidence type="ECO:0000256" key="2">
    <source>
        <dbReference type="ARBA" id="ARBA00010488"/>
    </source>
</evidence>
<dbReference type="PANTHER" id="PTHR37316:SF3">
    <property type="entry name" value="TEICHOIC ACID GLYCEROL-PHOSPHATE TRANSFERASE"/>
    <property type="match status" value="1"/>
</dbReference>
<dbReference type="InterPro" id="IPR051612">
    <property type="entry name" value="Teichoic_Acid_Biosynth"/>
</dbReference>
<name>A0A7D3ZKK0_ACTVE</name>
<comment type="similarity">
    <text evidence="2">Belongs to the CDP-glycerol glycerophosphotransferase family.</text>
</comment>
<dbReference type="Pfam" id="PF04464">
    <property type="entry name" value="Glyphos_transf"/>
    <property type="match status" value="1"/>
</dbReference>
<dbReference type="Proteomes" id="UP000501240">
    <property type="component" value="Chromosome"/>
</dbReference>
<dbReference type="SUPFAM" id="SSF53448">
    <property type="entry name" value="Nucleotide-diphospho-sugar transferases"/>
    <property type="match status" value="1"/>
</dbReference>
<evidence type="ECO:0000259" key="8">
    <source>
        <dbReference type="Pfam" id="PF00535"/>
    </source>
</evidence>
<dbReference type="InterPro" id="IPR029044">
    <property type="entry name" value="Nucleotide-diphossugar_trans"/>
</dbReference>
<reference evidence="9 10" key="1">
    <citation type="submission" date="2020-05" db="EMBL/GenBank/DDBJ databases">
        <title>Actinomadura verrucosospora NRRL-B18236 (PFL_A860) Genome sequencing and assembly.</title>
        <authorList>
            <person name="Samborskyy M."/>
        </authorList>
    </citation>
    <scope>NUCLEOTIDE SEQUENCE [LARGE SCALE GENOMIC DNA]</scope>
    <source>
        <strain evidence="9 10">NRRL:B18236</strain>
    </source>
</reference>
<feature type="domain" description="Glycosyltransferase 2-like" evidence="8">
    <location>
        <begin position="38"/>
        <end position="204"/>
    </location>
</feature>
<accession>A0A7D3ZKK0</accession>
<evidence type="ECO:0000256" key="6">
    <source>
        <dbReference type="ARBA" id="ARBA00023136"/>
    </source>
</evidence>
<dbReference type="AlphaFoldDB" id="A0A7D3ZKK0"/>
<keyword evidence="10" id="KW-1185">Reference proteome</keyword>
<dbReference type="PANTHER" id="PTHR37316">
    <property type="entry name" value="TEICHOIC ACID GLYCEROL-PHOSPHATE PRIMASE"/>
    <property type="match status" value="1"/>
</dbReference>
<evidence type="ECO:0000313" key="10">
    <source>
        <dbReference type="Proteomes" id="UP000501240"/>
    </source>
</evidence>
<feature type="compositionally biased region" description="Basic and acidic residues" evidence="7">
    <location>
        <begin position="1"/>
        <end position="10"/>
    </location>
</feature>